<gene>
    <name evidence="2" type="ORF">HDF17_001238</name>
</gene>
<evidence type="ECO:0000313" key="3">
    <source>
        <dbReference type="Proteomes" id="UP000589520"/>
    </source>
</evidence>
<dbReference type="Proteomes" id="UP000589520">
    <property type="component" value="Unassembled WGS sequence"/>
</dbReference>
<dbReference type="InterPro" id="IPR036249">
    <property type="entry name" value="Thioredoxin-like_sf"/>
</dbReference>
<dbReference type="AlphaFoldDB" id="A0A7Y9PGW6"/>
<keyword evidence="1" id="KW-0472">Membrane</keyword>
<accession>A0A7Y9PGW6</accession>
<comment type="caution">
    <text evidence="2">The sequence shown here is derived from an EMBL/GenBank/DDBJ whole genome shotgun (WGS) entry which is preliminary data.</text>
</comment>
<keyword evidence="1" id="KW-0812">Transmembrane</keyword>
<evidence type="ECO:0000256" key="1">
    <source>
        <dbReference type="SAM" id="Phobius"/>
    </source>
</evidence>
<sequence length="162" mass="17665">MKKLEIAANVAVLFAVVVFLFVVGRGEFRKYEETRPAKALVGQTIGLPGFRFASSGKTLVLAISTTCHFCKDSEPFYRDLTEKSNGRVDFVAVLPQALDVAQSYVQQSIAPSVHVVSARLDSIGVRGTPTLLLVDGNGKVQDVWVGKLDDKGQRQVRSLLTQ</sequence>
<proteinExistence type="predicted"/>
<keyword evidence="3" id="KW-1185">Reference proteome</keyword>
<keyword evidence="1" id="KW-1133">Transmembrane helix</keyword>
<organism evidence="2 3">
    <name type="scientific">Granulicella arctica</name>
    <dbReference type="NCBI Taxonomy" id="940613"/>
    <lineage>
        <taxon>Bacteria</taxon>
        <taxon>Pseudomonadati</taxon>
        <taxon>Acidobacteriota</taxon>
        <taxon>Terriglobia</taxon>
        <taxon>Terriglobales</taxon>
        <taxon>Acidobacteriaceae</taxon>
        <taxon>Granulicella</taxon>
    </lineage>
</organism>
<dbReference type="SUPFAM" id="SSF52833">
    <property type="entry name" value="Thioredoxin-like"/>
    <property type="match status" value="1"/>
</dbReference>
<feature type="transmembrane region" description="Helical" evidence="1">
    <location>
        <begin position="6"/>
        <end position="23"/>
    </location>
</feature>
<protein>
    <submittedName>
        <fullName evidence="2">Thioredoxin-related protein</fullName>
    </submittedName>
</protein>
<reference evidence="2 3" key="1">
    <citation type="submission" date="2020-07" db="EMBL/GenBank/DDBJ databases">
        <title>Genomic Encyclopedia of Type Strains, Phase IV (KMG-V): Genome sequencing to study the core and pangenomes of soil and plant-associated prokaryotes.</title>
        <authorList>
            <person name="Whitman W."/>
        </authorList>
    </citation>
    <scope>NUCLEOTIDE SEQUENCE [LARGE SCALE GENOMIC DNA]</scope>
    <source>
        <strain evidence="2 3">X4EP2</strain>
    </source>
</reference>
<dbReference type="EMBL" id="JACCCW010000001">
    <property type="protein sequence ID" value="NYF78951.1"/>
    <property type="molecule type" value="Genomic_DNA"/>
</dbReference>
<evidence type="ECO:0000313" key="2">
    <source>
        <dbReference type="EMBL" id="NYF78951.1"/>
    </source>
</evidence>
<dbReference type="Gene3D" id="3.40.30.10">
    <property type="entry name" value="Glutaredoxin"/>
    <property type="match status" value="1"/>
</dbReference>
<name>A0A7Y9PGW6_9BACT</name>